<evidence type="ECO:0000313" key="2">
    <source>
        <dbReference type="EMBL" id="CAG8848980.1"/>
    </source>
</evidence>
<sequence>GLGDLFVESCQDIEFAPLLNNDSNDGHNTQHVNSKNSTLVIVHD</sequence>
<dbReference type="Proteomes" id="UP000789901">
    <property type="component" value="Unassembled WGS sequence"/>
</dbReference>
<organism evidence="2 3">
    <name type="scientific">Gigaspora margarita</name>
    <dbReference type="NCBI Taxonomy" id="4874"/>
    <lineage>
        <taxon>Eukaryota</taxon>
        <taxon>Fungi</taxon>
        <taxon>Fungi incertae sedis</taxon>
        <taxon>Mucoromycota</taxon>
        <taxon>Glomeromycotina</taxon>
        <taxon>Glomeromycetes</taxon>
        <taxon>Diversisporales</taxon>
        <taxon>Gigasporaceae</taxon>
        <taxon>Gigaspora</taxon>
    </lineage>
</organism>
<feature type="region of interest" description="Disordered" evidence="1">
    <location>
        <begin position="21"/>
        <end position="44"/>
    </location>
</feature>
<evidence type="ECO:0000256" key="1">
    <source>
        <dbReference type="SAM" id="MobiDB-lite"/>
    </source>
</evidence>
<gene>
    <name evidence="2" type="ORF">GMARGA_LOCUS39458</name>
</gene>
<protein>
    <submittedName>
        <fullName evidence="2">35264_t:CDS:1</fullName>
    </submittedName>
</protein>
<dbReference type="EMBL" id="CAJVQB010094290">
    <property type="protein sequence ID" value="CAG8848980.1"/>
    <property type="molecule type" value="Genomic_DNA"/>
</dbReference>
<evidence type="ECO:0000313" key="3">
    <source>
        <dbReference type="Proteomes" id="UP000789901"/>
    </source>
</evidence>
<proteinExistence type="predicted"/>
<name>A0ABN7X627_GIGMA</name>
<feature type="non-terminal residue" evidence="2">
    <location>
        <position position="1"/>
    </location>
</feature>
<comment type="caution">
    <text evidence="2">The sequence shown here is derived from an EMBL/GenBank/DDBJ whole genome shotgun (WGS) entry which is preliminary data.</text>
</comment>
<keyword evidence="3" id="KW-1185">Reference proteome</keyword>
<feature type="non-terminal residue" evidence="2">
    <location>
        <position position="44"/>
    </location>
</feature>
<accession>A0ABN7X627</accession>
<reference evidence="2 3" key="1">
    <citation type="submission" date="2021-06" db="EMBL/GenBank/DDBJ databases">
        <authorList>
            <person name="Kallberg Y."/>
            <person name="Tangrot J."/>
            <person name="Rosling A."/>
        </authorList>
    </citation>
    <scope>NUCLEOTIDE SEQUENCE [LARGE SCALE GENOMIC DNA]</scope>
    <source>
        <strain evidence="2 3">120-4 pot B 10/14</strain>
    </source>
</reference>